<name>A0A177ARK6_9BILA</name>
<accession>A0A177ARK6</accession>
<dbReference type="InterPro" id="IPR056551">
    <property type="entry name" value="Beta-prop_NOL10_N"/>
</dbReference>
<dbReference type="PANTHER" id="PTHR14927">
    <property type="entry name" value="NUCLEOLAR PROTEIN 10"/>
    <property type="match status" value="1"/>
</dbReference>
<evidence type="ECO:0000256" key="3">
    <source>
        <dbReference type="ARBA" id="ARBA00022574"/>
    </source>
</evidence>
<dbReference type="InterPro" id="IPR056550">
    <property type="entry name" value="NOL10_2nd"/>
</dbReference>
<dbReference type="Proteomes" id="UP000078046">
    <property type="component" value="Unassembled WGS sequence"/>
</dbReference>
<evidence type="ECO:0000259" key="7">
    <source>
        <dbReference type="Pfam" id="PF23097"/>
    </source>
</evidence>
<organism evidence="9 10">
    <name type="scientific">Intoshia linei</name>
    <dbReference type="NCBI Taxonomy" id="1819745"/>
    <lineage>
        <taxon>Eukaryota</taxon>
        <taxon>Metazoa</taxon>
        <taxon>Spiralia</taxon>
        <taxon>Lophotrochozoa</taxon>
        <taxon>Mesozoa</taxon>
        <taxon>Orthonectida</taxon>
        <taxon>Rhopaluridae</taxon>
        <taxon>Intoshia</taxon>
    </lineage>
</organism>
<dbReference type="AlphaFoldDB" id="A0A177ARK6"/>
<dbReference type="GO" id="GO:0030686">
    <property type="term" value="C:90S preribosome"/>
    <property type="evidence" value="ECO:0007669"/>
    <property type="project" value="TreeGrafter"/>
</dbReference>
<sequence length="596" mass="67400">MKLTSPNNVKIYCLANELSKPDWSSKKKYKSVDQNNVINIIQDLEMPTVSKTVCMTADGNYMIASGTYKPRIRCYDLNEMTLKFERCVDYEVLKVLPLSEDYSKLLLLQENRFVEFHSSEGKYHRIRVPHFSRDVDLYALSGQLLLTGTSSEVIRFDCNLGRFIKPLLCTDESLHPISAINTITTNEQHGLIIGGNDVGIVNAWDIRTKNESISYMDVRQANLKCGEITSCSFLKNYLDLAVGTESGQVFIYDIRSQKPRLVKDHNYAVPIKGILSNSNILDENILNENDKVLYTFDSRVLKIWNSENGNAITAIELEYDVNDVSVVENSGLMFIAGESPSIVPFFVGEIGHAPKWCKYLDKITDDFDSAGVQCESGNLYDDFTFITRDEVIRIGLAHLIGTSSLTAYMHGYYVQNGVYRGAKDKYEIFNLSKYQKTKREAEPVQMNEIVQGCIESLSGKVCTTNTGLLDRCEQILQSGDRKQIKSTHSLLNDTRFSNIFVNKDFEIDVNSIDFKLLNSGVSLLQKYETSKQNVSTSKILSFDLNPVKQIKKPIKKPTIKQARILNTNQSSIAILSESLKEENTNQESILKDVMNC</sequence>
<evidence type="ECO:0000256" key="2">
    <source>
        <dbReference type="ARBA" id="ARBA00005264"/>
    </source>
</evidence>
<dbReference type="EMBL" id="LWCA01001701">
    <property type="protein sequence ID" value="OAF64646.1"/>
    <property type="molecule type" value="Genomic_DNA"/>
</dbReference>
<dbReference type="GO" id="GO:0000462">
    <property type="term" value="P:maturation of SSU-rRNA from tricistronic rRNA transcript (SSU-rRNA, 5.8S rRNA, LSU-rRNA)"/>
    <property type="evidence" value="ECO:0007669"/>
    <property type="project" value="TreeGrafter"/>
</dbReference>
<comment type="similarity">
    <text evidence="2">Belongs to the WD repeat NOL10/ENP2 family.</text>
</comment>
<dbReference type="InterPro" id="IPR012580">
    <property type="entry name" value="NUC153"/>
</dbReference>
<proteinExistence type="inferred from homology"/>
<dbReference type="SUPFAM" id="SSF50978">
    <property type="entry name" value="WD40 repeat-like"/>
    <property type="match status" value="1"/>
</dbReference>
<feature type="domain" description="Nucleolar protein 10-like N-terminal" evidence="8">
    <location>
        <begin position="2"/>
        <end position="368"/>
    </location>
</feature>
<evidence type="ECO:0000259" key="8">
    <source>
        <dbReference type="Pfam" id="PF23098"/>
    </source>
</evidence>
<feature type="domain" description="Nucleolar protein 10-like second" evidence="7">
    <location>
        <begin position="379"/>
        <end position="424"/>
    </location>
</feature>
<dbReference type="InterPro" id="IPR040382">
    <property type="entry name" value="NOL10/Enp2"/>
</dbReference>
<evidence type="ECO:0000313" key="9">
    <source>
        <dbReference type="EMBL" id="OAF64646.1"/>
    </source>
</evidence>
<dbReference type="InterPro" id="IPR036322">
    <property type="entry name" value="WD40_repeat_dom_sf"/>
</dbReference>
<comment type="subcellular location">
    <subcellularLocation>
        <location evidence="1">Nucleus</location>
        <location evidence="1">Nucleolus</location>
    </subcellularLocation>
</comment>
<dbReference type="GO" id="GO:0032040">
    <property type="term" value="C:small-subunit processome"/>
    <property type="evidence" value="ECO:0007669"/>
    <property type="project" value="TreeGrafter"/>
</dbReference>
<evidence type="ECO:0000256" key="5">
    <source>
        <dbReference type="ARBA" id="ARBA00023242"/>
    </source>
</evidence>
<keyword evidence="5" id="KW-0539">Nucleus</keyword>
<evidence type="ECO:0000256" key="4">
    <source>
        <dbReference type="ARBA" id="ARBA00022737"/>
    </source>
</evidence>
<dbReference type="Pfam" id="PF23098">
    <property type="entry name" value="Beta-prop_NOL10_N"/>
    <property type="match status" value="1"/>
</dbReference>
<evidence type="ECO:0000313" key="10">
    <source>
        <dbReference type="Proteomes" id="UP000078046"/>
    </source>
</evidence>
<dbReference type="PANTHER" id="PTHR14927:SF0">
    <property type="entry name" value="NUCLEOLAR PROTEIN 10"/>
    <property type="match status" value="1"/>
</dbReference>
<dbReference type="OrthoDB" id="273340at2759"/>
<evidence type="ECO:0000259" key="6">
    <source>
        <dbReference type="Pfam" id="PF08159"/>
    </source>
</evidence>
<keyword evidence="3" id="KW-0853">WD repeat</keyword>
<keyword evidence="4" id="KW-0677">Repeat</keyword>
<dbReference type="Pfam" id="PF08159">
    <property type="entry name" value="NUC153"/>
    <property type="match status" value="1"/>
</dbReference>
<keyword evidence="10" id="KW-1185">Reference proteome</keyword>
<dbReference type="InterPro" id="IPR015943">
    <property type="entry name" value="WD40/YVTN_repeat-like_dom_sf"/>
</dbReference>
<feature type="domain" description="NUC153" evidence="6">
    <location>
        <begin position="493"/>
        <end position="519"/>
    </location>
</feature>
<evidence type="ECO:0000256" key="1">
    <source>
        <dbReference type="ARBA" id="ARBA00004604"/>
    </source>
</evidence>
<dbReference type="Gene3D" id="2.130.10.10">
    <property type="entry name" value="YVTN repeat-like/Quinoprotein amine dehydrogenase"/>
    <property type="match status" value="1"/>
</dbReference>
<protein>
    <submittedName>
        <fullName evidence="9">Nucleolar protein 10</fullName>
    </submittedName>
</protein>
<gene>
    <name evidence="9" type="ORF">A3Q56_07641</name>
</gene>
<dbReference type="Pfam" id="PF23097">
    <property type="entry name" value="NOL10_2nd"/>
    <property type="match status" value="1"/>
</dbReference>
<comment type="caution">
    <text evidence="9">The sequence shown here is derived from an EMBL/GenBank/DDBJ whole genome shotgun (WGS) entry which is preliminary data.</text>
</comment>
<reference evidence="9 10" key="1">
    <citation type="submission" date="2016-04" db="EMBL/GenBank/DDBJ databases">
        <title>The genome of Intoshia linei affirms orthonectids as highly simplified spiralians.</title>
        <authorList>
            <person name="Mikhailov K.V."/>
            <person name="Slusarev G.S."/>
            <person name="Nikitin M.A."/>
            <person name="Logacheva M.D."/>
            <person name="Penin A."/>
            <person name="Aleoshin V."/>
            <person name="Panchin Y.V."/>
        </authorList>
    </citation>
    <scope>NUCLEOTIDE SEQUENCE [LARGE SCALE GENOMIC DNA]</scope>
    <source>
        <strain evidence="9">Intl2013</strain>
        <tissue evidence="9">Whole animal</tissue>
    </source>
</reference>